<evidence type="ECO:0000313" key="1">
    <source>
        <dbReference type="EMBL" id="MPM55291.1"/>
    </source>
</evidence>
<dbReference type="AlphaFoldDB" id="A0A645ASJ9"/>
<organism evidence="1">
    <name type="scientific">bioreactor metagenome</name>
    <dbReference type="NCBI Taxonomy" id="1076179"/>
    <lineage>
        <taxon>unclassified sequences</taxon>
        <taxon>metagenomes</taxon>
        <taxon>ecological metagenomes</taxon>
    </lineage>
</organism>
<protein>
    <submittedName>
        <fullName evidence="1">Uncharacterized protein</fullName>
    </submittedName>
</protein>
<dbReference type="EMBL" id="VSSQ01015206">
    <property type="protein sequence ID" value="MPM55291.1"/>
    <property type="molecule type" value="Genomic_DNA"/>
</dbReference>
<reference evidence="1" key="1">
    <citation type="submission" date="2019-08" db="EMBL/GenBank/DDBJ databases">
        <authorList>
            <person name="Kucharzyk K."/>
            <person name="Murdoch R.W."/>
            <person name="Higgins S."/>
            <person name="Loffler F."/>
        </authorList>
    </citation>
    <scope>NUCLEOTIDE SEQUENCE</scope>
</reference>
<accession>A0A645ASJ9</accession>
<proteinExistence type="predicted"/>
<comment type="caution">
    <text evidence="1">The sequence shown here is derived from an EMBL/GenBank/DDBJ whole genome shotgun (WGS) entry which is preliminary data.</text>
</comment>
<name>A0A645ASJ9_9ZZZZ</name>
<gene>
    <name evidence="1" type="ORF">SDC9_102085</name>
</gene>
<sequence length="103" mass="10815">MYVNQKTTYTQDKNFLKSAQIVTITGTATTAMGTTVGAQKLVLAGTVFPANDATAKGIVYETVDVTNGSQPVAIIVDGHIIDAYLPTPVAALAKPVLTQITLY</sequence>